<dbReference type="GO" id="GO:0046872">
    <property type="term" value="F:metal ion binding"/>
    <property type="evidence" value="ECO:0007669"/>
    <property type="project" value="UniProtKB-KW"/>
</dbReference>
<evidence type="ECO:0000256" key="5">
    <source>
        <dbReference type="ARBA" id="ARBA00022833"/>
    </source>
</evidence>
<protein>
    <submittedName>
        <fullName evidence="8">Glyoxylase, beta-lactamase superfamily II</fullName>
    </submittedName>
</protein>
<dbReference type="AlphaFoldDB" id="A0A1G7UBX0"/>
<keyword evidence="4" id="KW-0378">Hydrolase</keyword>
<comment type="similarity">
    <text evidence="2">Belongs to the metallo-beta-lactamase superfamily.</text>
</comment>
<feature type="chain" id="PRO_5011672499" evidence="6">
    <location>
        <begin position="21"/>
        <end position="282"/>
    </location>
</feature>
<feature type="signal peptide" evidence="6">
    <location>
        <begin position="1"/>
        <end position="20"/>
    </location>
</feature>
<dbReference type="EMBL" id="FNCG01000003">
    <property type="protein sequence ID" value="SDG44973.1"/>
    <property type="molecule type" value="Genomic_DNA"/>
</dbReference>
<dbReference type="SUPFAM" id="SSF56281">
    <property type="entry name" value="Metallo-hydrolase/oxidoreductase"/>
    <property type="match status" value="1"/>
</dbReference>
<dbReference type="SMART" id="SM00849">
    <property type="entry name" value="Lactamase_B"/>
    <property type="match status" value="1"/>
</dbReference>
<comment type="cofactor">
    <cofactor evidence="1">
        <name>Zn(2+)</name>
        <dbReference type="ChEBI" id="CHEBI:29105"/>
    </cofactor>
</comment>
<evidence type="ECO:0000256" key="6">
    <source>
        <dbReference type="SAM" id="SignalP"/>
    </source>
</evidence>
<evidence type="ECO:0000256" key="4">
    <source>
        <dbReference type="ARBA" id="ARBA00022801"/>
    </source>
</evidence>
<keyword evidence="3" id="KW-0479">Metal-binding</keyword>
<dbReference type="PROSITE" id="PS51257">
    <property type="entry name" value="PROKAR_LIPOPROTEIN"/>
    <property type="match status" value="1"/>
</dbReference>
<dbReference type="STRING" id="551996.SAMN05192573_103444"/>
<dbReference type="Pfam" id="PF00753">
    <property type="entry name" value="Lactamase_B"/>
    <property type="match status" value="1"/>
</dbReference>
<evidence type="ECO:0000256" key="3">
    <source>
        <dbReference type="ARBA" id="ARBA00022723"/>
    </source>
</evidence>
<feature type="domain" description="Metallo-beta-lactamase" evidence="7">
    <location>
        <begin position="57"/>
        <end position="263"/>
    </location>
</feature>
<evidence type="ECO:0000256" key="2">
    <source>
        <dbReference type="ARBA" id="ARBA00007749"/>
    </source>
</evidence>
<evidence type="ECO:0000313" key="8">
    <source>
        <dbReference type="EMBL" id="SDG44973.1"/>
    </source>
</evidence>
<accession>A0A1G7UBX0</accession>
<sequence>MKKISLLVFALMLSCHIIYAQTPVYKIYAVKFAESGYPFKVSDWALNGPKNEPVKIDFMVWLIKGSNGKNILVDAGFLRDIEDAKEFKLKTYQRPDSALLKLGVKPQDITDIILSHPHWDHIDGLSLFPKAKVWMQKLDYEFFAGAAWQKAGEAGGYAKRDVINTVNLNLAGRLKLIDGDNKEIIKGIKVYTGSKHTCNSQYVLVQTGKNRVVLASDNIWIYYSLEHLVPPSQGGTLDPQGYVKAMKRMKTLASDVKFIIPGHDGRQLEFFPKVADGVVEIR</sequence>
<proteinExistence type="inferred from homology"/>
<keyword evidence="6" id="KW-0732">Signal</keyword>
<reference evidence="9" key="1">
    <citation type="submission" date="2016-10" db="EMBL/GenBank/DDBJ databases">
        <authorList>
            <person name="Varghese N."/>
            <person name="Submissions S."/>
        </authorList>
    </citation>
    <scope>NUCLEOTIDE SEQUENCE [LARGE SCALE GENOMIC DNA]</scope>
    <source>
        <strain evidence="9">Gh-67</strain>
    </source>
</reference>
<dbReference type="RefSeq" id="WP_091164603.1">
    <property type="nucleotide sequence ID" value="NZ_FNCG01000003.1"/>
</dbReference>
<dbReference type="PANTHER" id="PTHR42978">
    <property type="entry name" value="QUORUM-QUENCHING LACTONASE YTNP-RELATED-RELATED"/>
    <property type="match status" value="1"/>
</dbReference>
<gene>
    <name evidence="8" type="ORF">SAMN05192573_103444</name>
</gene>
<organism evidence="8 9">
    <name type="scientific">Mucilaginibacter gossypii</name>
    <dbReference type="NCBI Taxonomy" id="551996"/>
    <lineage>
        <taxon>Bacteria</taxon>
        <taxon>Pseudomonadati</taxon>
        <taxon>Bacteroidota</taxon>
        <taxon>Sphingobacteriia</taxon>
        <taxon>Sphingobacteriales</taxon>
        <taxon>Sphingobacteriaceae</taxon>
        <taxon>Mucilaginibacter</taxon>
    </lineage>
</organism>
<name>A0A1G7UBX0_9SPHI</name>
<evidence type="ECO:0000256" key="1">
    <source>
        <dbReference type="ARBA" id="ARBA00001947"/>
    </source>
</evidence>
<dbReference type="InterPro" id="IPR051013">
    <property type="entry name" value="MBL_superfamily_lactonases"/>
</dbReference>
<keyword evidence="9" id="KW-1185">Reference proteome</keyword>
<evidence type="ECO:0000313" key="9">
    <source>
        <dbReference type="Proteomes" id="UP000199705"/>
    </source>
</evidence>
<dbReference type="PANTHER" id="PTHR42978:SF7">
    <property type="entry name" value="METALLO-HYDROLASE RV2300C-RELATED"/>
    <property type="match status" value="1"/>
</dbReference>
<dbReference type="CDD" id="cd07729">
    <property type="entry name" value="AHL_lactonase_MBL-fold"/>
    <property type="match status" value="1"/>
</dbReference>
<dbReference type="InterPro" id="IPR001279">
    <property type="entry name" value="Metallo-B-lactamas"/>
</dbReference>
<dbReference type="InterPro" id="IPR036866">
    <property type="entry name" value="RibonucZ/Hydroxyglut_hydro"/>
</dbReference>
<keyword evidence="5" id="KW-0862">Zinc</keyword>
<dbReference type="Proteomes" id="UP000199705">
    <property type="component" value="Unassembled WGS sequence"/>
</dbReference>
<dbReference type="Gene3D" id="3.60.15.10">
    <property type="entry name" value="Ribonuclease Z/Hydroxyacylglutathione hydrolase-like"/>
    <property type="match status" value="1"/>
</dbReference>
<dbReference type="GO" id="GO:0016787">
    <property type="term" value="F:hydrolase activity"/>
    <property type="evidence" value="ECO:0007669"/>
    <property type="project" value="UniProtKB-KW"/>
</dbReference>
<evidence type="ECO:0000259" key="7">
    <source>
        <dbReference type="SMART" id="SM00849"/>
    </source>
</evidence>